<sequence>MKWRGRERSSNIQDRRGTGGMGGFGRMGGNPFGRNGGGMRLPIPTGRAGGGGIGGIVGIIVILGIIWFATGQNPLDMLTGGGGAVAPAGSSAQSRPLPEAGEDELADFVGVVVRENERLWEDVFAQNNLDYTPPQVILFTAQTNSGCGVADARTGPFYCPVDQSVYIDLSFYDELRSQFGAPGDFAQAYVLAHEVGHHVQQVTGILPEFNRARQGLSQEEANRWSVRIELQADCYAGIWANYAGQQNLLENGDIEEAINAADQIGDDTLQERMQGYAVPKTFNHGTSQQRMTWFQRGFQTGDVSQCDTFAANV</sequence>
<feature type="compositionally biased region" description="Gly residues" evidence="5">
    <location>
        <begin position="18"/>
        <end position="37"/>
    </location>
</feature>
<dbReference type="GO" id="GO:0016020">
    <property type="term" value="C:membrane"/>
    <property type="evidence" value="ECO:0007669"/>
    <property type="project" value="UniProtKB-SubCell"/>
</dbReference>
<dbReference type="InterPro" id="IPR007343">
    <property type="entry name" value="Uncharacterised_pept_Zn_put"/>
</dbReference>
<dbReference type="OrthoDB" id="9774900at2"/>
<organism evidence="7 8">
    <name type="scientific">Devosia enhydra</name>
    <dbReference type="NCBI Taxonomy" id="665118"/>
    <lineage>
        <taxon>Bacteria</taxon>
        <taxon>Pseudomonadati</taxon>
        <taxon>Pseudomonadota</taxon>
        <taxon>Alphaproteobacteria</taxon>
        <taxon>Hyphomicrobiales</taxon>
        <taxon>Devosiaceae</taxon>
        <taxon>Devosia</taxon>
    </lineage>
</organism>
<keyword evidence="3 6" id="KW-1133">Transmembrane helix</keyword>
<feature type="region of interest" description="Disordered" evidence="5">
    <location>
        <begin position="1"/>
        <end position="37"/>
    </location>
</feature>
<evidence type="ECO:0008006" key="9">
    <source>
        <dbReference type="Google" id="ProtNLM"/>
    </source>
</evidence>
<dbReference type="STRING" id="665118.SAMN02983003_0970"/>
<reference evidence="7 8" key="1">
    <citation type="submission" date="2016-11" db="EMBL/GenBank/DDBJ databases">
        <authorList>
            <person name="Jaros S."/>
            <person name="Januszkiewicz K."/>
            <person name="Wedrychowicz H."/>
        </authorList>
    </citation>
    <scope>NUCLEOTIDE SEQUENCE [LARGE SCALE GENOMIC DNA]</scope>
    <source>
        <strain evidence="7 8">ATCC 23634</strain>
    </source>
</reference>
<gene>
    <name evidence="7" type="ORF">SAMN02983003_0970</name>
</gene>
<dbReference type="RefSeq" id="WP_072339486.1">
    <property type="nucleotide sequence ID" value="NZ_FPKU01000001.1"/>
</dbReference>
<protein>
    <recommendedName>
        <fullName evidence="9">Neutral zinc metallopeptidase</fullName>
    </recommendedName>
</protein>
<evidence type="ECO:0000313" key="8">
    <source>
        <dbReference type="Proteomes" id="UP000183447"/>
    </source>
</evidence>
<evidence type="ECO:0000256" key="3">
    <source>
        <dbReference type="ARBA" id="ARBA00022989"/>
    </source>
</evidence>
<feature type="transmembrane region" description="Helical" evidence="6">
    <location>
        <begin position="48"/>
        <end position="69"/>
    </location>
</feature>
<dbReference type="Proteomes" id="UP000183447">
    <property type="component" value="Unassembled WGS sequence"/>
</dbReference>
<evidence type="ECO:0000256" key="6">
    <source>
        <dbReference type="SAM" id="Phobius"/>
    </source>
</evidence>
<keyword evidence="8" id="KW-1185">Reference proteome</keyword>
<dbReference type="PANTHER" id="PTHR30168">
    <property type="entry name" value="PUTATIVE MEMBRANE PROTEIN YPFJ"/>
    <property type="match status" value="1"/>
</dbReference>
<evidence type="ECO:0000256" key="1">
    <source>
        <dbReference type="ARBA" id="ARBA00004167"/>
    </source>
</evidence>
<keyword evidence="2 6" id="KW-0812">Transmembrane</keyword>
<proteinExistence type="predicted"/>
<evidence type="ECO:0000256" key="5">
    <source>
        <dbReference type="SAM" id="MobiDB-lite"/>
    </source>
</evidence>
<dbReference type="Pfam" id="PF04228">
    <property type="entry name" value="Zn_peptidase"/>
    <property type="match status" value="1"/>
</dbReference>
<comment type="subcellular location">
    <subcellularLocation>
        <location evidence="1">Membrane</location>
        <topology evidence="1">Single-pass membrane protein</topology>
    </subcellularLocation>
</comment>
<dbReference type="AlphaFoldDB" id="A0A1K2HW89"/>
<evidence type="ECO:0000313" key="7">
    <source>
        <dbReference type="EMBL" id="SFZ82259.1"/>
    </source>
</evidence>
<dbReference type="EMBL" id="FPKU01000001">
    <property type="protein sequence ID" value="SFZ82259.1"/>
    <property type="molecule type" value="Genomic_DNA"/>
</dbReference>
<dbReference type="PANTHER" id="PTHR30168:SF0">
    <property type="entry name" value="INNER MEMBRANE PROTEIN"/>
    <property type="match status" value="1"/>
</dbReference>
<keyword evidence="4 6" id="KW-0472">Membrane</keyword>
<evidence type="ECO:0000256" key="2">
    <source>
        <dbReference type="ARBA" id="ARBA00022692"/>
    </source>
</evidence>
<accession>A0A1K2HW89</accession>
<name>A0A1K2HW89_9HYPH</name>
<evidence type="ECO:0000256" key="4">
    <source>
        <dbReference type="ARBA" id="ARBA00023136"/>
    </source>
</evidence>
<feature type="compositionally biased region" description="Basic and acidic residues" evidence="5">
    <location>
        <begin position="1"/>
        <end position="17"/>
    </location>
</feature>